<accession>A0A090EJH3</accession>
<sequence>MRLRLAAAALAAIMLYSGPARAEDPKAFKLTIDGVSVDIDPGEDVDVSLPGGKTSKVRLEHNDFATFSGGTFSFVHPSTNSVTKTDLGDGIAQYLMASALGTLVVVQKYDKMNPVSLNQLMLQEMTKETVQAGGQLTQQPTTRKLADGKELTGLKAIVKTRTDRADFEIVGFGTADQGLLFITRIGDQDNATEQPLIDKFWETLKIKL</sequence>
<evidence type="ECO:0000256" key="1">
    <source>
        <dbReference type="SAM" id="SignalP"/>
    </source>
</evidence>
<organism evidence="2 3">
    <name type="scientific">Mesorhizobium plurifarium</name>
    <dbReference type="NCBI Taxonomy" id="69974"/>
    <lineage>
        <taxon>Bacteria</taxon>
        <taxon>Pseudomonadati</taxon>
        <taxon>Pseudomonadota</taxon>
        <taxon>Alphaproteobacteria</taxon>
        <taxon>Hyphomicrobiales</taxon>
        <taxon>Phyllobacteriaceae</taxon>
        <taxon>Mesorhizobium</taxon>
    </lineage>
</organism>
<gene>
    <name evidence="2" type="ORF">MPL3356_80433</name>
</gene>
<proteinExistence type="predicted"/>
<evidence type="ECO:0000313" key="2">
    <source>
        <dbReference type="EMBL" id="CDX28681.1"/>
    </source>
</evidence>
<dbReference type="AlphaFoldDB" id="A0A090EJH3"/>
<name>A0A090EJH3_MESPL</name>
<dbReference type="Proteomes" id="UP000045285">
    <property type="component" value="Unassembled WGS sequence"/>
</dbReference>
<evidence type="ECO:0008006" key="4">
    <source>
        <dbReference type="Google" id="ProtNLM"/>
    </source>
</evidence>
<keyword evidence="3" id="KW-1185">Reference proteome</keyword>
<feature type="chain" id="PRO_5001855090" description="DUF1795 domain-containing protein" evidence="1">
    <location>
        <begin position="23"/>
        <end position="208"/>
    </location>
</feature>
<protein>
    <recommendedName>
        <fullName evidence="4">DUF1795 domain-containing protein</fullName>
    </recommendedName>
</protein>
<evidence type="ECO:0000313" key="3">
    <source>
        <dbReference type="Proteomes" id="UP000045285"/>
    </source>
</evidence>
<keyword evidence="1" id="KW-0732">Signal</keyword>
<feature type="signal peptide" evidence="1">
    <location>
        <begin position="1"/>
        <end position="22"/>
    </location>
</feature>
<reference evidence="3" key="1">
    <citation type="submission" date="2014-08" db="EMBL/GenBank/DDBJ databases">
        <authorList>
            <person name="Moulin L."/>
        </authorList>
    </citation>
    <scope>NUCLEOTIDE SEQUENCE [LARGE SCALE GENOMIC DNA]</scope>
</reference>
<dbReference type="EMBL" id="CCMZ01000075">
    <property type="protein sequence ID" value="CDX28681.1"/>
    <property type="molecule type" value="Genomic_DNA"/>
</dbReference>